<feature type="region of interest" description="Disordered" evidence="2">
    <location>
        <begin position="1"/>
        <end position="106"/>
    </location>
</feature>
<feature type="compositionally biased region" description="Basic and acidic residues" evidence="2">
    <location>
        <begin position="75"/>
        <end position="84"/>
    </location>
</feature>
<evidence type="ECO:0000313" key="4">
    <source>
        <dbReference type="Ensembl" id="ENSCWAP00000009635.1"/>
    </source>
</evidence>
<reference evidence="4" key="2">
    <citation type="submission" date="2025-09" db="UniProtKB">
        <authorList>
            <consortium name="Ensembl"/>
        </authorList>
    </citation>
    <scope>IDENTIFICATION</scope>
</reference>
<dbReference type="GeneTree" id="ENSGT00940000153097"/>
<feature type="compositionally biased region" description="Low complexity" evidence="2">
    <location>
        <begin position="26"/>
        <end position="38"/>
    </location>
</feature>
<sequence>MSRRIKSTYRPKERGYAQEYRRALGPVVVSQPQEVEPPTLNEDIPRGQEKKNEGASAIQGADLEANQQELAQPKTGRERDDGPDVKILPNPESVKVPEGGPQQYRI</sequence>
<dbReference type="Pfam" id="PF05831">
    <property type="entry name" value="GAGE"/>
    <property type="match status" value="1"/>
</dbReference>
<keyword evidence="5" id="KW-1185">Reference proteome</keyword>
<dbReference type="PANTHER" id="PTHR14047">
    <property type="entry name" value="P ANTIGEN FAMILY MEMBER 5-RELATED"/>
    <property type="match status" value="1"/>
</dbReference>
<feature type="compositionally biased region" description="Basic and acidic residues" evidence="2">
    <location>
        <begin position="43"/>
        <end position="53"/>
    </location>
</feature>
<protein>
    <recommendedName>
        <fullName evidence="3">GAGE domain-containing protein</fullName>
    </recommendedName>
</protein>
<dbReference type="PANTHER" id="PTHR14047:SF33">
    <property type="entry name" value="X ANTIGEN FAMILY MEMBER 5"/>
    <property type="match status" value="1"/>
</dbReference>
<evidence type="ECO:0000256" key="2">
    <source>
        <dbReference type="SAM" id="MobiDB-lite"/>
    </source>
</evidence>
<organism evidence="4 5">
    <name type="scientific">Catagonus wagneri</name>
    <name type="common">Chacoan peccary</name>
    <dbReference type="NCBI Taxonomy" id="51154"/>
    <lineage>
        <taxon>Eukaryota</taxon>
        <taxon>Metazoa</taxon>
        <taxon>Chordata</taxon>
        <taxon>Craniata</taxon>
        <taxon>Vertebrata</taxon>
        <taxon>Euteleostomi</taxon>
        <taxon>Mammalia</taxon>
        <taxon>Eutheria</taxon>
        <taxon>Laurasiatheria</taxon>
        <taxon>Artiodactyla</taxon>
        <taxon>Suina</taxon>
        <taxon>Tayassuidae</taxon>
        <taxon>Catagonus</taxon>
    </lineage>
</organism>
<feature type="domain" description="GAGE" evidence="3">
    <location>
        <begin position="1"/>
        <end position="103"/>
    </location>
</feature>
<dbReference type="Proteomes" id="UP000694540">
    <property type="component" value="Unplaced"/>
</dbReference>
<dbReference type="AlphaFoldDB" id="A0A8C3W946"/>
<dbReference type="SMART" id="SM01379">
    <property type="entry name" value="GAGE"/>
    <property type="match status" value="1"/>
</dbReference>
<evidence type="ECO:0000313" key="5">
    <source>
        <dbReference type="Proteomes" id="UP000694540"/>
    </source>
</evidence>
<dbReference type="InterPro" id="IPR031320">
    <property type="entry name" value="GAGE"/>
</dbReference>
<feature type="compositionally biased region" description="Basic and acidic residues" evidence="2">
    <location>
        <begin position="10"/>
        <end position="22"/>
    </location>
</feature>
<proteinExistence type="inferred from homology"/>
<accession>A0A8C3W946</accession>
<reference evidence="4" key="1">
    <citation type="submission" date="2025-08" db="UniProtKB">
        <authorList>
            <consortium name="Ensembl"/>
        </authorList>
    </citation>
    <scope>IDENTIFICATION</scope>
</reference>
<comment type="similarity">
    <text evidence="1">Belongs to the GAGE family.</text>
</comment>
<evidence type="ECO:0000259" key="3">
    <source>
        <dbReference type="SMART" id="SM01379"/>
    </source>
</evidence>
<dbReference type="Ensembl" id="ENSCWAT00000010465.1">
    <property type="protein sequence ID" value="ENSCWAP00000009635.1"/>
    <property type="gene ID" value="ENSCWAG00000007458.1"/>
</dbReference>
<evidence type="ECO:0000256" key="1">
    <source>
        <dbReference type="ARBA" id="ARBA00007043"/>
    </source>
</evidence>
<dbReference type="InterPro" id="IPR008625">
    <property type="entry name" value="GAGE_fam"/>
</dbReference>
<name>A0A8C3W946_9CETA</name>